<protein>
    <recommendedName>
        <fullName evidence="4">Alkaline shock response membrane anchor protein AmaP</fullName>
    </recommendedName>
</protein>
<keyword evidence="1" id="KW-1133">Transmembrane helix</keyword>
<dbReference type="NCBIfam" id="NF033218">
    <property type="entry name" value="anchor_AmaP"/>
    <property type="match status" value="1"/>
</dbReference>
<keyword evidence="1" id="KW-0812">Transmembrane</keyword>
<dbReference type="RefSeq" id="WP_115151437.1">
    <property type="nucleotide sequence ID" value="NZ_UGPP01000001.1"/>
</dbReference>
<name>A0A378NT61_9FIRM</name>
<dbReference type="Proteomes" id="UP000255234">
    <property type="component" value="Unassembled WGS sequence"/>
</dbReference>
<sequence>MSVINRIILFFYALAFGAVSILTMVLFARFIPDAQIWNEFLYLCSRIETVVVAVVIFICSLYLLIQSLSTHSNDVSTNEAVIVQGKMGEVNISLTALKDMADKIARSITGVRDVKVRLKMTKAPTKDKTLIPNFKLKLIVGEESNIVSISDEIKQQLDIYLNKYIGIEKAKIDINVESISNNSTNSKKRVV</sequence>
<feature type="transmembrane region" description="Helical" evidence="1">
    <location>
        <begin position="7"/>
        <end position="28"/>
    </location>
</feature>
<organism evidence="2 3">
    <name type="scientific">Megamonas hypermegale</name>
    <dbReference type="NCBI Taxonomy" id="158847"/>
    <lineage>
        <taxon>Bacteria</taxon>
        <taxon>Bacillati</taxon>
        <taxon>Bacillota</taxon>
        <taxon>Negativicutes</taxon>
        <taxon>Selenomonadales</taxon>
        <taxon>Selenomonadaceae</taxon>
        <taxon>Megamonas</taxon>
    </lineage>
</organism>
<feature type="transmembrane region" description="Helical" evidence="1">
    <location>
        <begin position="40"/>
        <end position="65"/>
    </location>
</feature>
<gene>
    <name evidence="2" type="ORF">NCTC10571_01208</name>
</gene>
<accession>A0A378NT61</accession>
<evidence type="ECO:0000256" key="1">
    <source>
        <dbReference type="SAM" id="Phobius"/>
    </source>
</evidence>
<evidence type="ECO:0008006" key="4">
    <source>
        <dbReference type="Google" id="ProtNLM"/>
    </source>
</evidence>
<dbReference type="EMBL" id="UGPP01000001">
    <property type="protein sequence ID" value="STY71056.1"/>
    <property type="molecule type" value="Genomic_DNA"/>
</dbReference>
<reference evidence="2 3" key="1">
    <citation type="submission" date="2018-06" db="EMBL/GenBank/DDBJ databases">
        <authorList>
            <consortium name="Pathogen Informatics"/>
            <person name="Doyle S."/>
        </authorList>
    </citation>
    <scope>NUCLEOTIDE SEQUENCE [LARGE SCALE GENOMIC DNA]</scope>
    <source>
        <strain evidence="2 3">NCTC10571</strain>
    </source>
</reference>
<keyword evidence="1" id="KW-0472">Membrane</keyword>
<evidence type="ECO:0000313" key="3">
    <source>
        <dbReference type="Proteomes" id="UP000255234"/>
    </source>
</evidence>
<dbReference type="AlphaFoldDB" id="A0A378NT61"/>
<proteinExistence type="predicted"/>
<evidence type="ECO:0000313" key="2">
    <source>
        <dbReference type="EMBL" id="STY71056.1"/>
    </source>
</evidence>